<dbReference type="Proteomes" id="UP000288216">
    <property type="component" value="Unassembled WGS sequence"/>
</dbReference>
<keyword evidence="2" id="KW-1185">Reference proteome</keyword>
<dbReference type="STRING" id="75743.A0A401QC71"/>
<reference evidence="1 2" key="1">
    <citation type="journal article" date="2018" name="Nat. Ecol. Evol.">
        <title>Shark genomes provide insights into elasmobranch evolution and the origin of vertebrates.</title>
        <authorList>
            <person name="Hara Y"/>
            <person name="Yamaguchi K"/>
            <person name="Onimaru K"/>
            <person name="Kadota M"/>
            <person name="Koyanagi M"/>
            <person name="Keeley SD"/>
            <person name="Tatsumi K"/>
            <person name="Tanaka K"/>
            <person name="Motone F"/>
            <person name="Kageyama Y"/>
            <person name="Nozu R"/>
            <person name="Adachi N"/>
            <person name="Nishimura O"/>
            <person name="Nakagawa R"/>
            <person name="Tanegashima C"/>
            <person name="Kiyatake I"/>
            <person name="Matsumoto R"/>
            <person name="Murakumo K"/>
            <person name="Nishida K"/>
            <person name="Terakita A"/>
            <person name="Kuratani S"/>
            <person name="Sato K"/>
            <person name="Hyodo S Kuraku.S."/>
        </authorList>
    </citation>
    <scope>NUCLEOTIDE SEQUENCE [LARGE SCALE GENOMIC DNA]</scope>
</reference>
<accession>A0A401QC71</accession>
<proteinExistence type="predicted"/>
<evidence type="ECO:0008006" key="3">
    <source>
        <dbReference type="Google" id="ProtNLM"/>
    </source>
</evidence>
<dbReference type="SUPFAM" id="SSF54791">
    <property type="entry name" value="Eukaryotic type KH-domain (KH-domain type I)"/>
    <property type="match status" value="1"/>
</dbReference>
<dbReference type="OrthoDB" id="752362at2759"/>
<name>A0A401QC71_SCYTO</name>
<dbReference type="EMBL" id="BFAA01034017">
    <property type="protein sequence ID" value="GCB82956.1"/>
    <property type="molecule type" value="Genomic_DNA"/>
</dbReference>
<dbReference type="GO" id="GO:0003723">
    <property type="term" value="F:RNA binding"/>
    <property type="evidence" value="ECO:0007669"/>
    <property type="project" value="InterPro"/>
</dbReference>
<dbReference type="InterPro" id="IPR036612">
    <property type="entry name" value="KH_dom_type_1_sf"/>
</dbReference>
<gene>
    <name evidence="1" type="ORF">scyTo_0023798</name>
</gene>
<evidence type="ECO:0000313" key="2">
    <source>
        <dbReference type="Proteomes" id="UP000288216"/>
    </source>
</evidence>
<protein>
    <recommendedName>
        <fullName evidence="3">K Homology domain-containing protein</fullName>
    </recommendedName>
</protein>
<sequence>VNELQNITSAEVIVPRDQTPDDNDEVIVKIVGHFFASQTAQRKIREIVQQVKQQEQKQQAGAMTLQRSK</sequence>
<evidence type="ECO:0000313" key="1">
    <source>
        <dbReference type="EMBL" id="GCB82956.1"/>
    </source>
</evidence>
<organism evidence="1 2">
    <name type="scientific">Scyliorhinus torazame</name>
    <name type="common">Cloudy catshark</name>
    <name type="synonym">Catulus torazame</name>
    <dbReference type="NCBI Taxonomy" id="75743"/>
    <lineage>
        <taxon>Eukaryota</taxon>
        <taxon>Metazoa</taxon>
        <taxon>Chordata</taxon>
        <taxon>Craniata</taxon>
        <taxon>Vertebrata</taxon>
        <taxon>Chondrichthyes</taxon>
        <taxon>Elasmobranchii</taxon>
        <taxon>Galeomorphii</taxon>
        <taxon>Galeoidea</taxon>
        <taxon>Carcharhiniformes</taxon>
        <taxon>Scyliorhinidae</taxon>
        <taxon>Scyliorhinus</taxon>
    </lineage>
</organism>
<dbReference type="OMA" id="IVKIVGH"/>
<comment type="caution">
    <text evidence="1">The sequence shown here is derived from an EMBL/GenBank/DDBJ whole genome shotgun (WGS) entry which is preliminary data.</text>
</comment>
<feature type="non-terminal residue" evidence="1">
    <location>
        <position position="1"/>
    </location>
</feature>
<dbReference type="Gene3D" id="3.30.310.210">
    <property type="match status" value="1"/>
</dbReference>
<dbReference type="AlphaFoldDB" id="A0A401QC71"/>